<dbReference type="InterPro" id="IPR006379">
    <property type="entry name" value="HAD-SF_hydro_IIB"/>
</dbReference>
<dbReference type="InterPro" id="IPR036412">
    <property type="entry name" value="HAD-like_sf"/>
</dbReference>
<organism evidence="12 13">
    <name type="scientific">Sphingobacterium nematocida</name>
    <dbReference type="NCBI Taxonomy" id="1513896"/>
    <lineage>
        <taxon>Bacteria</taxon>
        <taxon>Pseudomonadati</taxon>
        <taxon>Bacteroidota</taxon>
        <taxon>Sphingobacteriia</taxon>
        <taxon>Sphingobacteriales</taxon>
        <taxon>Sphingobacteriaceae</taxon>
        <taxon>Sphingobacterium</taxon>
    </lineage>
</organism>
<feature type="compositionally biased region" description="Polar residues" evidence="11">
    <location>
        <begin position="727"/>
        <end position="744"/>
    </location>
</feature>
<dbReference type="GO" id="GO:0005829">
    <property type="term" value="C:cytosol"/>
    <property type="evidence" value="ECO:0007669"/>
    <property type="project" value="TreeGrafter"/>
</dbReference>
<dbReference type="NCBIfam" id="TIGR01484">
    <property type="entry name" value="HAD-SF-IIB"/>
    <property type="match status" value="1"/>
</dbReference>
<dbReference type="InterPro" id="IPR001830">
    <property type="entry name" value="Glyco_trans_20"/>
</dbReference>
<dbReference type="FunFam" id="3.40.50.2000:FF:000010">
    <property type="entry name" value="Alpha,alpha-trehalose-phosphate synthase"/>
    <property type="match status" value="1"/>
</dbReference>
<proteinExistence type="inferred from homology"/>
<evidence type="ECO:0000256" key="10">
    <source>
        <dbReference type="ARBA" id="ARBA00080497"/>
    </source>
</evidence>
<dbReference type="GO" id="GO:0005992">
    <property type="term" value="P:trehalose biosynthetic process"/>
    <property type="evidence" value="ECO:0007669"/>
    <property type="project" value="InterPro"/>
</dbReference>
<keyword evidence="13" id="KW-1185">Reference proteome</keyword>
<dbReference type="Gene3D" id="3.30.70.1020">
    <property type="entry name" value="Trehalose-6-phosphate phosphatase related protein, domain 2"/>
    <property type="match status" value="1"/>
</dbReference>
<dbReference type="SUPFAM" id="SSF56784">
    <property type="entry name" value="HAD-like"/>
    <property type="match status" value="1"/>
</dbReference>
<dbReference type="PANTHER" id="PTHR10788">
    <property type="entry name" value="TREHALOSE-6-PHOSPHATE SYNTHASE"/>
    <property type="match status" value="1"/>
</dbReference>
<keyword evidence="4" id="KW-0808">Transferase</keyword>
<dbReference type="GO" id="GO:0033828">
    <property type="term" value="F:glucosylglycerol-phosphate synthase activity"/>
    <property type="evidence" value="ECO:0007669"/>
    <property type="project" value="UniProtKB-EC"/>
</dbReference>
<evidence type="ECO:0000256" key="11">
    <source>
        <dbReference type="SAM" id="MobiDB-lite"/>
    </source>
</evidence>
<keyword evidence="3" id="KW-0328">Glycosyltransferase</keyword>
<dbReference type="Gene3D" id="3.40.50.1000">
    <property type="entry name" value="HAD superfamily/HAD-like"/>
    <property type="match status" value="1"/>
</dbReference>
<evidence type="ECO:0000256" key="1">
    <source>
        <dbReference type="ARBA" id="ARBA00006330"/>
    </source>
</evidence>
<dbReference type="InterPro" id="IPR003337">
    <property type="entry name" value="Trehalose_PPase"/>
</dbReference>
<comment type="similarity">
    <text evidence="1">In the C-terminal section; belongs to the trehalose phosphatase family.</text>
</comment>
<name>A0A1T5AR74_9SPHI</name>
<comment type="pathway">
    <text evidence="7">Glycan metabolism; glucosylglycerol biosynthesis.</text>
</comment>
<dbReference type="GO" id="GO:0003825">
    <property type="term" value="F:alpha,alpha-trehalose-phosphate synthase (UDP-forming) activity"/>
    <property type="evidence" value="ECO:0007669"/>
    <property type="project" value="TreeGrafter"/>
</dbReference>
<dbReference type="Pfam" id="PF02358">
    <property type="entry name" value="Trehalose_PPase"/>
    <property type="match status" value="1"/>
</dbReference>
<comment type="catalytic activity">
    <reaction evidence="5">
        <text>ADP-alpha-D-glucose + sn-glycerol 3-phosphate = 2-O-(alpha-D-glucopyranosyl)-sn-glycerol 3-phosphate + ADP + H(+)</text>
        <dbReference type="Rhea" id="RHEA:12881"/>
        <dbReference type="ChEBI" id="CHEBI:15378"/>
        <dbReference type="ChEBI" id="CHEBI:57498"/>
        <dbReference type="ChEBI" id="CHEBI:57597"/>
        <dbReference type="ChEBI" id="CHEBI:87089"/>
        <dbReference type="ChEBI" id="CHEBI:456216"/>
        <dbReference type="EC" id="2.4.1.213"/>
    </reaction>
</comment>
<evidence type="ECO:0000256" key="2">
    <source>
        <dbReference type="ARBA" id="ARBA00008799"/>
    </source>
</evidence>
<dbReference type="Gene3D" id="3.40.50.2000">
    <property type="entry name" value="Glycogen Phosphorylase B"/>
    <property type="match status" value="2"/>
</dbReference>
<evidence type="ECO:0000256" key="9">
    <source>
        <dbReference type="ARBA" id="ARBA00069974"/>
    </source>
</evidence>
<dbReference type="Proteomes" id="UP000190150">
    <property type="component" value="Unassembled WGS sequence"/>
</dbReference>
<evidence type="ECO:0000313" key="12">
    <source>
        <dbReference type="EMBL" id="SKB37531.1"/>
    </source>
</evidence>
<evidence type="ECO:0000313" key="13">
    <source>
        <dbReference type="Proteomes" id="UP000190150"/>
    </source>
</evidence>
<comment type="function">
    <text evidence="6">Involved in salt tolerance by producing GG-phosphate from ADP-glucose and glycerol-3-phosphate (G3P), an intermediate in the synthesis of the osmolyte glucosylglycerol (GG).</text>
</comment>
<evidence type="ECO:0000256" key="5">
    <source>
        <dbReference type="ARBA" id="ARBA00052754"/>
    </source>
</evidence>
<evidence type="ECO:0000256" key="4">
    <source>
        <dbReference type="ARBA" id="ARBA00022679"/>
    </source>
</evidence>
<protein>
    <recommendedName>
        <fullName evidence="9">Glucosylglycerol-phosphate synthase</fullName>
        <ecNumber evidence="8">2.4.1.213</ecNumber>
    </recommendedName>
    <alternativeName>
        <fullName evidence="10">Glucosyl-glycerol-phosphate synthase</fullName>
    </alternativeName>
</protein>
<gene>
    <name evidence="12" type="ORF">SAMN05660841_00105</name>
</gene>
<dbReference type="RefSeq" id="WP_079640468.1">
    <property type="nucleotide sequence ID" value="NZ_FUZF01000001.1"/>
</dbReference>
<comment type="similarity">
    <text evidence="2">Belongs to the glycosyltransferase 20 family.</text>
</comment>
<dbReference type="InterPro" id="IPR023214">
    <property type="entry name" value="HAD_sf"/>
</dbReference>
<reference evidence="13" key="1">
    <citation type="submission" date="2017-02" db="EMBL/GenBank/DDBJ databases">
        <authorList>
            <person name="Varghese N."/>
            <person name="Submissions S."/>
        </authorList>
    </citation>
    <scope>NUCLEOTIDE SEQUENCE [LARGE SCALE GENOMIC DNA]</scope>
    <source>
        <strain evidence="13">DSM 24091</strain>
    </source>
</reference>
<dbReference type="EMBL" id="FUZF01000001">
    <property type="protein sequence ID" value="SKB37531.1"/>
    <property type="molecule type" value="Genomic_DNA"/>
</dbReference>
<dbReference type="EC" id="2.4.1.213" evidence="8"/>
<evidence type="ECO:0000256" key="3">
    <source>
        <dbReference type="ARBA" id="ARBA00022676"/>
    </source>
</evidence>
<evidence type="ECO:0000256" key="6">
    <source>
        <dbReference type="ARBA" id="ARBA00055920"/>
    </source>
</evidence>
<feature type="region of interest" description="Disordered" evidence="11">
    <location>
        <begin position="727"/>
        <end position="750"/>
    </location>
</feature>
<dbReference type="PANTHER" id="PTHR10788:SF106">
    <property type="entry name" value="BCDNA.GH08860"/>
    <property type="match status" value="1"/>
</dbReference>
<dbReference type="CDD" id="cd03788">
    <property type="entry name" value="GT20_TPS"/>
    <property type="match status" value="1"/>
</dbReference>
<evidence type="ECO:0000256" key="7">
    <source>
        <dbReference type="ARBA" id="ARBA00060702"/>
    </source>
</evidence>
<dbReference type="Pfam" id="PF00982">
    <property type="entry name" value="Glyco_transf_20"/>
    <property type="match status" value="1"/>
</dbReference>
<sequence>MQKKRTIIISNRLPVRIEKRANELHFIPSEGGLATGLGSYYKNGSNIWVGWPGYIPENEGEEQLIRTELAKLNLIPVFLSAEDLEGYYEGFSNEILWPICHYRLSYAVFDKAYWLAYQKVNQHFCEIILAQNITSKDELWVHDYQLMLLPQLLRQQRIDLTIGYFQHIPFPADEIFRCIPWRNELLKGLLGADLIAFHTYHDAQHFLNSCLNILGLSPKNNSVRCRDRRVHVEVFPMGIDFDKFEELSRSSLVLNKVQVLKEQYQKRKLILSIDRLDYSKGILERLMAYESLLQQYPELRNKVVLYMLVVPSRDNVAQYKLLRDEIDRMVGHINAVYGSDDWTPITYFYNSLPIEDLSALYVAADICLVTSLRDGMNLVCKEYIASKAQDYNGVLILSEFAGAAKELPETIQVNPNAIEDIMQAIHLAIYMPKMERQQRMRANVAMVKKFNISHWVKLFFARLHEVKSEQKASASRKMQGATLRKLTDQFQKAKRRLFFLDYDGTLVGFKNDASAAKPTVQVMKLLADLQSDAANQVTIISGRPHTDLNKWFGDTGYYLIAEHGAWSNVPDGLWRDKPSMPTTWKAPVRRIMAKFTDRTPGSIIEEKNYSLAWHYRKVHTGLGMMRAQELADALRYLLPQYDLQLLMGDKVIEVKINSLNKGKAALEVVDHYKPDFIFAIGDDSTDEDMFYELPDSAVTIKVGNKQTLAHYYIENQEEVTNLLQEMTPQTNEVSRQPINDTNGKTKAYIQ</sequence>
<dbReference type="GO" id="GO:0004805">
    <property type="term" value="F:trehalose-phosphatase activity"/>
    <property type="evidence" value="ECO:0007669"/>
    <property type="project" value="TreeGrafter"/>
</dbReference>
<evidence type="ECO:0000256" key="8">
    <source>
        <dbReference type="ARBA" id="ARBA00066821"/>
    </source>
</evidence>
<dbReference type="SUPFAM" id="SSF53756">
    <property type="entry name" value="UDP-Glycosyltransferase/glycogen phosphorylase"/>
    <property type="match status" value="1"/>
</dbReference>
<dbReference type="NCBIfam" id="TIGR00685">
    <property type="entry name" value="T6PP"/>
    <property type="match status" value="1"/>
</dbReference>
<dbReference type="CDD" id="cd01627">
    <property type="entry name" value="HAD_TPP"/>
    <property type="match status" value="1"/>
</dbReference>
<dbReference type="AlphaFoldDB" id="A0A1T5AR74"/>
<accession>A0A1T5AR74</accession>
<dbReference type="OrthoDB" id="9761633at2"/>
<dbReference type="STRING" id="1513896.SAMN05660841_00105"/>
<dbReference type="NCBIfam" id="NF011071">
    <property type="entry name" value="PRK14501.1"/>
    <property type="match status" value="1"/>
</dbReference>